<dbReference type="PANTHER" id="PTHR45835">
    <property type="entry name" value="YALI0A06105P"/>
    <property type="match status" value="1"/>
</dbReference>
<dbReference type="EMBL" id="OZ034815">
    <property type="protein sequence ID" value="CAL1369803.1"/>
    <property type="molecule type" value="Genomic_DNA"/>
</dbReference>
<evidence type="ECO:0000313" key="1">
    <source>
        <dbReference type="EMBL" id="CAL1369803.1"/>
    </source>
</evidence>
<dbReference type="PANTHER" id="PTHR45835:SF99">
    <property type="entry name" value="CHROMO DOMAIN-CONTAINING PROTEIN-RELATED"/>
    <property type="match status" value="1"/>
</dbReference>
<organism evidence="1 2">
    <name type="scientific">Linum trigynum</name>
    <dbReference type="NCBI Taxonomy" id="586398"/>
    <lineage>
        <taxon>Eukaryota</taxon>
        <taxon>Viridiplantae</taxon>
        <taxon>Streptophyta</taxon>
        <taxon>Embryophyta</taxon>
        <taxon>Tracheophyta</taxon>
        <taxon>Spermatophyta</taxon>
        <taxon>Magnoliopsida</taxon>
        <taxon>eudicotyledons</taxon>
        <taxon>Gunneridae</taxon>
        <taxon>Pentapetalae</taxon>
        <taxon>rosids</taxon>
        <taxon>fabids</taxon>
        <taxon>Malpighiales</taxon>
        <taxon>Linaceae</taxon>
        <taxon>Linum</taxon>
    </lineage>
</organism>
<gene>
    <name evidence="1" type="ORF">LTRI10_LOCUS12222</name>
</gene>
<proteinExistence type="predicted"/>
<dbReference type="AlphaFoldDB" id="A0AAV2D873"/>
<protein>
    <recommendedName>
        <fullName evidence="3">Integrase catalytic domain-containing protein</fullName>
    </recommendedName>
</protein>
<dbReference type="GO" id="GO:0003676">
    <property type="term" value="F:nucleic acid binding"/>
    <property type="evidence" value="ECO:0007669"/>
    <property type="project" value="InterPro"/>
</dbReference>
<keyword evidence="2" id="KW-1185">Reference proteome</keyword>
<accession>A0AAV2D873</accession>
<dbReference type="InterPro" id="IPR036397">
    <property type="entry name" value="RNaseH_sf"/>
</dbReference>
<dbReference type="SUPFAM" id="SSF53098">
    <property type="entry name" value="Ribonuclease H-like"/>
    <property type="match status" value="1"/>
</dbReference>
<evidence type="ECO:0000313" key="2">
    <source>
        <dbReference type="Proteomes" id="UP001497516"/>
    </source>
</evidence>
<sequence>MDQDVKDYLASCDTCQRVKAFHLRPTGLLQPLLVRERVWEDINMDFIIELPPSGEKTVLFVVVDRLEKYAHFMALAHPYTARSVAKKLVIGVVRHHGSRDPSLVTETLFS</sequence>
<reference evidence="1 2" key="1">
    <citation type="submission" date="2024-04" db="EMBL/GenBank/DDBJ databases">
        <authorList>
            <person name="Fracassetti M."/>
        </authorList>
    </citation>
    <scope>NUCLEOTIDE SEQUENCE [LARGE SCALE GENOMIC DNA]</scope>
</reference>
<evidence type="ECO:0008006" key="3">
    <source>
        <dbReference type="Google" id="ProtNLM"/>
    </source>
</evidence>
<name>A0AAV2D873_9ROSI</name>
<dbReference type="Gene3D" id="3.30.420.10">
    <property type="entry name" value="Ribonuclease H-like superfamily/Ribonuclease H"/>
    <property type="match status" value="1"/>
</dbReference>
<dbReference type="Proteomes" id="UP001497516">
    <property type="component" value="Chromosome 2"/>
</dbReference>
<dbReference type="InterPro" id="IPR012337">
    <property type="entry name" value="RNaseH-like_sf"/>
</dbReference>